<evidence type="ECO:0000313" key="2">
    <source>
        <dbReference type="Proteomes" id="UP000295511"/>
    </source>
</evidence>
<dbReference type="PROSITE" id="PS51257">
    <property type="entry name" value="PROKAR_LIPOPROTEIN"/>
    <property type="match status" value="1"/>
</dbReference>
<dbReference type="RefSeq" id="WP_133204763.1">
    <property type="nucleotide sequence ID" value="NZ_SMRU01000015.1"/>
</dbReference>
<sequence length="154" mass="15137">MNRKPLITVVACGIIAALVLVFGVSCGGGNNNAAAGWQSAFSQVAKGGSLTASDLVVPGGQCSASGAQLLVAGSCVFDVKTFGGLFNLGNPTKRARLAPQQAVTVTVVVEGSRIEQDVAGGDTVSLTFGTSGGQLGIACRVVGPCSLALLDAGG</sequence>
<protein>
    <recommendedName>
        <fullName evidence="3">Lipoprotein</fullName>
    </recommendedName>
</protein>
<proteinExistence type="predicted"/>
<evidence type="ECO:0000313" key="1">
    <source>
        <dbReference type="EMBL" id="TDF94568.1"/>
    </source>
</evidence>
<dbReference type="EMBL" id="SMRU01000015">
    <property type="protein sequence ID" value="TDF94568.1"/>
    <property type="molecule type" value="Genomic_DNA"/>
</dbReference>
<name>A0A4R5KIH7_9MICC</name>
<comment type="caution">
    <text evidence="1">The sequence shown here is derived from an EMBL/GenBank/DDBJ whole genome shotgun (WGS) entry which is preliminary data.</text>
</comment>
<dbReference type="Proteomes" id="UP000295511">
    <property type="component" value="Unassembled WGS sequence"/>
</dbReference>
<dbReference type="OrthoDB" id="5114629at2"/>
<evidence type="ECO:0008006" key="3">
    <source>
        <dbReference type="Google" id="ProtNLM"/>
    </source>
</evidence>
<organism evidence="1 2">
    <name type="scientific">Arthrobacter terricola</name>
    <dbReference type="NCBI Taxonomy" id="2547396"/>
    <lineage>
        <taxon>Bacteria</taxon>
        <taxon>Bacillati</taxon>
        <taxon>Actinomycetota</taxon>
        <taxon>Actinomycetes</taxon>
        <taxon>Micrococcales</taxon>
        <taxon>Micrococcaceae</taxon>
        <taxon>Arthrobacter</taxon>
    </lineage>
</organism>
<dbReference type="AlphaFoldDB" id="A0A4R5KIH7"/>
<keyword evidence="2" id="KW-1185">Reference proteome</keyword>
<gene>
    <name evidence="1" type="ORF">E1809_13530</name>
</gene>
<reference evidence="1 2" key="1">
    <citation type="submission" date="2019-03" db="EMBL/GenBank/DDBJ databases">
        <title>Whole genome sequence of Arthrobacter sp JH1-1.</title>
        <authorList>
            <person name="Trinh H.N."/>
        </authorList>
    </citation>
    <scope>NUCLEOTIDE SEQUENCE [LARGE SCALE GENOMIC DNA]</scope>
    <source>
        <strain evidence="1 2">JH1-1</strain>
    </source>
</reference>
<accession>A0A4R5KIH7</accession>